<evidence type="ECO:0000313" key="2">
    <source>
        <dbReference type="Proteomes" id="UP000007891"/>
    </source>
</evidence>
<name>H9NCV0_9CAUD</name>
<keyword evidence="2" id="KW-1185">Reference proteome</keyword>
<sequence>MSSQLRALPPLGERFVMHQVVTDEAVWAVGMDLILRQAKSDFIRMLDRNREAVVMFDHTLRQEVREHHIFDRYAVTTEAIVIRAQLALEAPKENSNGE</sequence>
<protein>
    <submittedName>
        <fullName evidence="1">Uncharacterized protein</fullName>
    </submittedName>
</protein>
<dbReference type="EMBL" id="JQ684677">
    <property type="protein sequence ID" value="AFF28421.1"/>
    <property type="molecule type" value="Genomic_DNA"/>
</dbReference>
<reference evidence="2" key="1">
    <citation type="submission" date="2012-02" db="EMBL/GenBank/DDBJ databases">
        <authorList>
            <person name="Hersh A.R."/>
            <person name="Dasenko M.A."/>
            <person name="Denver D.R."/>
            <person name="Garcia-Ruiz H."/>
            <person name="Hoyer J.S."/>
            <person name="Jogdeo S."/>
            <person name="Sullivan C.M."/>
            <person name="Peterson M.R."/>
            <person name="Rowley E.R."/>
            <person name="Schnitzler C.E."/>
            <person name="Taylor B.J."/>
            <person name="Vining K.J."/>
            <person name="Almabruk K.H."/>
            <person name="Banawas S."/>
            <person name="Beatty C."/>
            <person name="Bullock C.J."/>
            <person name="Cappellazzi J.E."/>
            <person name="Chagani S.E."/>
            <person name="Chatterjee P."/>
            <person name="Cram E.D."/>
            <person name="Elorriaga M.E."/>
            <person name="Esser M."/>
            <person name="Fellows E.J."/>
            <person name="Garcia G.R."/>
            <person name="Gullaba J.M."/>
            <person name="Kinsley M.A."/>
            <person name="Luo F."/>
            <person name="McGinnis M."/>
            <person name="Paquette C.E."/>
            <person name="Reddekopp R.L."/>
            <person name="Rosen K.L."/>
            <person name="Sahlfeld L.M."/>
            <person name="Vondras A.M."/>
            <person name="Wang J.X."/>
            <person name="Weiss E.S."/>
            <person name="Wernick R."/>
            <person name="Abuelizz H.A."/>
            <person name="Amaro Y."/>
            <person name="Archer C.L."/>
            <person name="Basu A."/>
            <person name="Bellinger M.R."/>
            <person name="Johnson S.F."/>
            <person name="Kitchen S.A."/>
            <person name="Li M."/>
            <person name="Morey-Castro K.E."/>
            <person name="Lavalleur H.J."/>
            <person name="Rangel L.J."/>
            <person name="Ree J.F."/>
            <person name="Shay S.D."/>
            <person name="Sheng Y."/>
            <person name="Smyth J.C."/>
            <person name="Stamm E.A."/>
            <person name="Taylor C.R."/>
            <person name="Vining O.B."/>
            <person name="Wanzeck K.M."/>
            <person name="Watson G."/>
            <person name="Bruck A.J."/>
            <person name="Bradley K.W."/>
            <person name="Khaja R."/>
            <person name="Lewis M.F."/>
            <person name="Barker L.P."/>
            <person name="Asai D.J."/>
            <person name="Bowman C.A."/>
            <person name="Russell D.A."/>
            <person name="Pope W.H."/>
            <person name="Jacobs-Sera D."/>
            <person name="Hendrix R.W."/>
            <person name="Hatfull G.F."/>
        </authorList>
    </citation>
    <scope>NUCLEOTIDE SEQUENCE [LARGE SCALE GENOMIC DNA]</scope>
</reference>
<gene>
    <name evidence="1" type="primary">36</name>
    <name evidence="1" type="ORF">TIGER_36</name>
</gene>
<evidence type="ECO:0000313" key="1">
    <source>
        <dbReference type="EMBL" id="AFF28421.1"/>
    </source>
</evidence>
<organism evidence="1 2">
    <name type="scientific">Mycobacterium phage Tiger</name>
    <dbReference type="NCBI Taxonomy" id="1161934"/>
    <lineage>
        <taxon>Viruses</taxon>
        <taxon>Duplodnaviria</taxon>
        <taxon>Heunggongvirae</taxon>
        <taxon>Uroviricota</taxon>
        <taxon>Caudoviricetes</taxon>
        <taxon>Benedictvirus</taxon>
        <taxon>Benedictvirus tiger</taxon>
    </lineage>
</organism>
<dbReference type="KEGG" id="vg:40083693"/>
<dbReference type="GeneID" id="40083693"/>
<dbReference type="Proteomes" id="UP000007891">
    <property type="component" value="Segment"/>
</dbReference>
<dbReference type="RefSeq" id="YP_009607679.1">
    <property type="nucleotide sequence ID" value="NC_041984.1"/>
</dbReference>
<proteinExistence type="predicted"/>
<accession>H9NCV0</accession>